<dbReference type="InterPro" id="IPR014756">
    <property type="entry name" value="Ig_E-set"/>
</dbReference>
<dbReference type="GO" id="GO:0006614">
    <property type="term" value="P:SRP-dependent cotranslational protein targeting to membrane"/>
    <property type="evidence" value="ECO:0007669"/>
    <property type="project" value="TreeGrafter"/>
</dbReference>
<dbReference type="GO" id="GO:0006620">
    <property type="term" value="P:post-translational protein targeting to endoplasmic reticulum membrane"/>
    <property type="evidence" value="ECO:0007669"/>
    <property type="project" value="TreeGrafter"/>
</dbReference>
<dbReference type="Gene3D" id="2.60.40.150">
    <property type="entry name" value="C2 domain"/>
    <property type="match status" value="1"/>
</dbReference>
<feature type="domain" description="J" evidence="11">
    <location>
        <begin position="738"/>
        <end position="804"/>
    </location>
</feature>
<dbReference type="Pfam" id="PF00226">
    <property type="entry name" value="DnaJ"/>
    <property type="match status" value="1"/>
</dbReference>
<keyword evidence="8" id="KW-0143">Chaperone</keyword>
<keyword evidence="7 10" id="KW-0472">Membrane</keyword>
<feature type="transmembrane region" description="Helical" evidence="10">
    <location>
        <begin position="695"/>
        <end position="713"/>
    </location>
</feature>
<evidence type="ECO:0000259" key="11">
    <source>
        <dbReference type="PROSITE" id="PS50076"/>
    </source>
</evidence>
<keyword evidence="6 10" id="KW-1133">Transmembrane helix</keyword>
<evidence type="ECO:0000256" key="5">
    <source>
        <dbReference type="ARBA" id="ARBA00022927"/>
    </source>
</evidence>
<organism evidence="12 13">
    <name type="scientific">Clonorchis sinensis</name>
    <name type="common">Chinese liver fluke</name>
    <dbReference type="NCBI Taxonomy" id="79923"/>
    <lineage>
        <taxon>Eukaryota</taxon>
        <taxon>Metazoa</taxon>
        <taxon>Spiralia</taxon>
        <taxon>Lophotrochozoa</taxon>
        <taxon>Platyhelminthes</taxon>
        <taxon>Trematoda</taxon>
        <taxon>Digenea</taxon>
        <taxon>Opisthorchiida</taxon>
        <taxon>Opisthorchiata</taxon>
        <taxon>Opisthorchiidae</taxon>
        <taxon>Clonorchis</taxon>
    </lineage>
</organism>
<evidence type="ECO:0000256" key="6">
    <source>
        <dbReference type="ARBA" id="ARBA00022989"/>
    </source>
</evidence>
<feature type="compositionally biased region" description="Acidic residues" evidence="9">
    <location>
        <begin position="1460"/>
        <end position="1477"/>
    </location>
</feature>
<dbReference type="SUPFAM" id="SSF158702">
    <property type="entry name" value="Sec63 N-terminal domain-like"/>
    <property type="match status" value="1"/>
</dbReference>
<evidence type="ECO:0000256" key="2">
    <source>
        <dbReference type="ARBA" id="ARBA00022448"/>
    </source>
</evidence>
<dbReference type="GO" id="GO:0031207">
    <property type="term" value="C:Sec62/Sec63 complex"/>
    <property type="evidence" value="ECO:0007669"/>
    <property type="project" value="TreeGrafter"/>
</dbReference>
<feature type="compositionally biased region" description="Basic residues" evidence="9">
    <location>
        <begin position="1206"/>
        <end position="1218"/>
    </location>
</feature>
<comment type="subcellular location">
    <subcellularLocation>
        <location evidence="1">Endoplasmic reticulum membrane</location>
        <topology evidence="1">Multi-pass membrane protein</topology>
    </subcellularLocation>
</comment>
<dbReference type="InterPro" id="IPR035892">
    <property type="entry name" value="C2_domain_sf"/>
</dbReference>
<evidence type="ECO:0000256" key="3">
    <source>
        <dbReference type="ARBA" id="ARBA00022692"/>
    </source>
</evidence>
<dbReference type="SMART" id="SM00973">
    <property type="entry name" value="Sec63"/>
    <property type="match status" value="1"/>
</dbReference>
<reference key="2">
    <citation type="submission" date="2011-10" db="EMBL/GenBank/DDBJ databases">
        <title>The genome and transcriptome sequence of Clonorchis sinensis provide insights into the carcinogenic liver fluke.</title>
        <authorList>
            <person name="Wang X."/>
            <person name="Huang Y."/>
            <person name="Chen W."/>
            <person name="Liu H."/>
            <person name="Guo L."/>
            <person name="Chen Y."/>
            <person name="Luo F."/>
            <person name="Zhou W."/>
            <person name="Sun J."/>
            <person name="Mao Q."/>
            <person name="Liang P."/>
            <person name="Zhou C."/>
            <person name="Tian Y."/>
            <person name="Men J."/>
            <person name="Lv X."/>
            <person name="Huang L."/>
            <person name="Zhou J."/>
            <person name="Hu Y."/>
            <person name="Li R."/>
            <person name="Zhang F."/>
            <person name="Lei H."/>
            <person name="Li X."/>
            <person name="Hu X."/>
            <person name="Liang C."/>
            <person name="Xu J."/>
            <person name="Wu Z."/>
            <person name="Yu X."/>
        </authorList>
    </citation>
    <scope>NUCLEOTIDE SEQUENCE</scope>
    <source>
        <strain>Henan</strain>
    </source>
</reference>
<dbReference type="SUPFAM" id="SSF46565">
    <property type="entry name" value="Chaperone J-domain"/>
    <property type="match status" value="1"/>
</dbReference>
<keyword evidence="3 10" id="KW-0812">Transmembrane</keyword>
<gene>
    <name evidence="12" type="ORF">CLF_103719</name>
</gene>
<dbReference type="PROSITE" id="PS50076">
    <property type="entry name" value="DNAJ_2"/>
    <property type="match status" value="1"/>
</dbReference>
<keyword evidence="2" id="KW-0813">Transport</keyword>
<feature type="transmembrane region" description="Helical" evidence="10">
    <location>
        <begin position="828"/>
        <end position="852"/>
    </location>
</feature>
<dbReference type="EMBL" id="DF143900">
    <property type="protein sequence ID" value="GAA54539.1"/>
    <property type="molecule type" value="Genomic_DNA"/>
</dbReference>
<dbReference type="PANTHER" id="PTHR24075">
    <property type="entry name" value="SEC63 DOMAIN-CONTAINING"/>
    <property type="match status" value="1"/>
</dbReference>
<evidence type="ECO:0000256" key="10">
    <source>
        <dbReference type="SAM" id="Phobius"/>
    </source>
</evidence>
<dbReference type="GO" id="GO:0008320">
    <property type="term" value="F:protein transmembrane transporter activity"/>
    <property type="evidence" value="ECO:0007669"/>
    <property type="project" value="TreeGrafter"/>
</dbReference>
<keyword evidence="5" id="KW-0653">Protein transport</keyword>
<feature type="region of interest" description="Disordered" evidence="9">
    <location>
        <begin position="1186"/>
        <end position="1267"/>
    </location>
</feature>
<dbReference type="GO" id="GO:0003723">
    <property type="term" value="F:RNA binding"/>
    <property type="evidence" value="ECO:0007669"/>
    <property type="project" value="TreeGrafter"/>
</dbReference>
<accession>G7YNK8</accession>
<dbReference type="InterPro" id="IPR004179">
    <property type="entry name" value="Sec63-dom"/>
</dbReference>
<dbReference type="Gene3D" id="1.10.287.110">
    <property type="entry name" value="DnaJ domain"/>
    <property type="match status" value="1"/>
</dbReference>
<dbReference type="SMART" id="SM00271">
    <property type="entry name" value="DnaJ"/>
    <property type="match status" value="1"/>
</dbReference>
<dbReference type="InterPro" id="IPR001623">
    <property type="entry name" value="DnaJ_domain"/>
</dbReference>
<evidence type="ECO:0000256" key="7">
    <source>
        <dbReference type="ARBA" id="ARBA00023136"/>
    </source>
</evidence>
<feature type="region of interest" description="Disordered" evidence="9">
    <location>
        <begin position="1449"/>
        <end position="1511"/>
    </location>
</feature>
<feature type="compositionally biased region" description="Acidic residues" evidence="9">
    <location>
        <begin position="1485"/>
        <end position="1500"/>
    </location>
</feature>
<dbReference type="InterPro" id="IPR036869">
    <property type="entry name" value="J_dom_sf"/>
</dbReference>
<dbReference type="CDD" id="cd06257">
    <property type="entry name" value="DnaJ"/>
    <property type="match status" value="1"/>
</dbReference>
<name>G7YNK8_CLOSI</name>
<protein>
    <submittedName>
        <fullName evidence="12">Translocation protein SEC63</fullName>
    </submittedName>
</protein>
<evidence type="ECO:0000313" key="12">
    <source>
        <dbReference type="EMBL" id="GAA54539.1"/>
    </source>
</evidence>
<feature type="compositionally biased region" description="Acidic residues" evidence="9">
    <location>
        <begin position="1248"/>
        <end position="1260"/>
    </location>
</feature>
<reference evidence="12" key="1">
    <citation type="journal article" date="2011" name="Genome Biol.">
        <title>The draft genome of the carcinogenic human liver fluke Clonorchis sinensis.</title>
        <authorList>
            <person name="Wang X."/>
            <person name="Chen W."/>
            <person name="Huang Y."/>
            <person name="Sun J."/>
            <person name="Men J."/>
            <person name="Liu H."/>
            <person name="Luo F."/>
            <person name="Guo L."/>
            <person name="Lv X."/>
            <person name="Deng C."/>
            <person name="Zhou C."/>
            <person name="Fan Y."/>
            <person name="Li X."/>
            <person name="Huang L."/>
            <person name="Hu Y."/>
            <person name="Liang C."/>
            <person name="Hu X."/>
            <person name="Xu J."/>
            <person name="Yu X."/>
        </authorList>
    </citation>
    <scope>NUCLEOTIDE SEQUENCE [LARGE SCALE GENOMIC DNA]</scope>
    <source>
        <strain evidence="12">Henan</strain>
    </source>
</reference>
<keyword evidence="4" id="KW-0256">Endoplasmic reticulum</keyword>
<evidence type="ECO:0000313" key="13">
    <source>
        <dbReference type="Proteomes" id="UP000008909"/>
    </source>
</evidence>
<dbReference type="PANTHER" id="PTHR24075:SF0">
    <property type="entry name" value="TRANSLOCATION PROTEIN SEC63 HOMOLOG"/>
    <property type="match status" value="1"/>
</dbReference>
<dbReference type="Gene3D" id="1.10.150.20">
    <property type="entry name" value="5' to 3' exonuclease, C-terminal subdomain"/>
    <property type="match status" value="1"/>
</dbReference>
<evidence type="ECO:0000256" key="1">
    <source>
        <dbReference type="ARBA" id="ARBA00004477"/>
    </source>
</evidence>
<evidence type="ECO:0000256" key="9">
    <source>
        <dbReference type="SAM" id="MobiDB-lite"/>
    </source>
</evidence>
<feature type="compositionally biased region" description="Polar residues" evidence="9">
    <location>
        <begin position="1502"/>
        <end position="1511"/>
    </location>
</feature>
<proteinExistence type="predicted"/>
<evidence type="ECO:0000256" key="8">
    <source>
        <dbReference type="ARBA" id="ARBA00023186"/>
    </source>
</evidence>
<dbReference type="SUPFAM" id="SSF81296">
    <property type="entry name" value="E set domains"/>
    <property type="match status" value="1"/>
</dbReference>
<dbReference type="Gene3D" id="1.10.3380.10">
    <property type="entry name" value="Sec63 N-terminal domain-like domain"/>
    <property type="match status" value="1"/>
</dbReference>
<keyword evidence="13" id="KW-1185">Reference proteome</keyword>
<sequence>MDLTPRGTTRLSSRSLMSCPVNYTVLQGFPPSSPKQGRSSWAQEHIRVGEVMNELHCQKGYHRSDFELLFVQFLKTIRRIPANLKIRSFSPLEHAADIAAVPEKRCEERLTAPNCHDAEAVCVTGYSTYDQHLAIHKYEGEHDVDEFVQDALRLVYKDTAGAGSHENVVLFLGNASPLLHSEWNYKDDECSGKQRLVHLSIRHFSTEHKRQSIVIYIPRDPKADQKDTYDLTLASSYLRKFPWPTQKPHCPQNCTSQPNNLKHDVRYGAVQKPKYGGAMMARHCHTQFDSTLATKPFLLLTIPSRQLGPLATTLNMLMLHSECNLMFMLHISCECRVHTKGREDFGQFIQKQLHLFLLFEDENVVCVLHIDKVFARYLKNGVRKANEPPYALIGPEKTLNPCWSQFVTIPWRTVTTITILNDSPKMFMYGAVHGPKYGVAMTDRDRVIVTAPGWKRFKIPLLIDVNGVVVLIFYPRRLNEFLEVFVPQNGYNFRTCQSFPKAVVHKVVSVRGAHSPFLFNLVIDETMRRTLEGLQNSGVQTTCDENLVNLEYAHDIVLIFEEKENAQVFLDELIKEIPFSGFGLNICGWAVADSPRYFEVSLRTSTLGLTDILAHVLFVVAFFITDYPVYRQPKHSPCFAGQHPRAKVRIVPFNRSSFVSSDTYDQGKRKCMCQKCQVKRHYLKTSTPMKRLKKFLIKGGFLLAWSVFFLMIYKLTLIEPIEVGFDPFFLLEIDRVGLIYAVFPSKKHKSIQSATTEEIRRAYKKLSLKYHPDKGGDPKRFISISKAYSALTDETSRKNWEEFGNPDGPGAARFGIALPKWMIEKENFYLVIGAYLLLFMLILPISVGTWWYNTVKFSSNKVLLDTVRYFHCAFMRSPRMSMVQVIEVLSNAYEFNPNFNKEVVSRPSDNVELPPLIKDIPIFTIFKKSIFGSPSSVKARALIYAHLLRLNLKPETLHPGSYRQYIVKNCPRLIEEMMNRLMSVLAIAMEEAGSRLKTPPYLHTIENCMHLVPMLIQAVPPCASPLLQLPHLTQTQLRHMEAKQRNLKTIRQFVRLPEDKRRNLLRNLSDEEYRDVLNVCASMPSLEISYRCEVLDDDDPSIWPFSIITATILLKRFPLFDPSAQPTSSSSAMGSGALSDSHYSGTAWSSDWSAYNPSPNSQLYPAADFNADNGSVTYGDFGEEDAGDCATSKLQKPATKPVWDKGKKKKPTRKNNKQRKQEQRRQRAGQPTVKGTDKGAGNHNSVAQDEETNSEMEEADPNPVLDEGDALLTRRKNSTVGDQMPNNLSAFGDHRQETERDGDEHDGLADGHLLFKSNNVVAPRVTHSAGKQTTDRVNKPPESKPLHCSHVVHCPYFPMEKFEGWWVYVVDLMDRKTPRIITKPVYVATLQTEEEVALRFVAPANPGSYRYTLWVRSDSYVDCVFSDTLRFNVSSPPENVARYLQSLDEAHSDTSGSGSESDDERSDVDLSDGEADEGVNNSTEGDTDEEEATLATEDDSQANRLVSQCIS</sequence>
<evidence type="ECO:0000256" key="4">
    <source>
        <dbReference type="ARBA" id="ARBA00022824"/>
    </source>
</evidence>
<dbReference type="Proteomes" id="UP000008909">
    <property type="component" value="Unassembled WGS sequence"/>
</dbReference>